<name>A0AAT9FKW7_9BACT</name>
<dbReference type="SUPFAM" id="SSF56300">
    <property type="entry name" value="Metallo-dependent phosphatases"/>
    <property type="match status" value="1"/>
</dbReference>
<accession>A0AAT9FKW7</accession>
<organism evidence="1">
    <name type="scientific">Oceaniferula spumae</name>
    <dbReference type="NCBI Taxonomy" id="2979115"/>
    <lineage>
        <taxon>Bacteria</taxon>
        <taxon>Pseudomonadati</taxon>
        <taxon>Verrucomicrobiota</taxon>
        <taxon>Verrucomicrobiia</taxon>
        <taxon>Verrucomicrobiales</taxon>
        <taxon>Verrucomicrobiaceae</taxon>
        <taxon>Oceaniferula</taxon>
    </lineage>
</organism>
<evidence type="ECO:0000313" key="1">
    <source>
        <dbReference type="EMBL" id="BDS06614.1"/>
    </source>
</evidence>
<dbReference type="Gene3D" id="3.60.21.10">
    <property type="match status" value="1"/>
</dbReference>
<evidence type="ECO:0008006" key="2">
    <source>
        <dbReference type="Google" id="ProtNLM"/>
    </source>
</evidence>
<dbReference type="KEGG" id="osu:NT6N_16540"/>
<proteinExistence type="predicted"/>
<dbReference type="EMBL" id="AP026866">
    <property type="protein sequence ID" value="BDS06614.1"/>
    <property type="molecule type" value="Genomic_DNA"/>
</dbReference>
<gene>
    <name evidence="1" type="ORF">NT6N_16540</name>
</gene>
<sequence>MPFPKYHVLENHDMDKGSKADIQKLWGINKRYYDFDLNGWKFIVVDMNNIKKDGQYIPYANANFYVNGSMRSWPDPEQLEWLDETLEKTNLPVLIYTHQPFAPPSAATSTTTGTVRSPALTIFVLTVLLISGKMASLGHTRMHFLPLWKSRAAG</sequence>
<dbReference type="AlphaFoldDB" id="A0AAT9FKW7"/>
<reference evidence="1" key="1">
    <citation type="submission" date="2024-07" db="EMBL/GenBank/DDBJ databases">
        <title>Complete genome sequence of Verrucomicrobiaceae bacterium NT6N.</title>
        <authorList>
            <person name="Huang C."/>
            <person name="Takami H."/>
            <person name="Hamasaki K."/>
        </authorList>
    </citation>
    <scope>NUCLEOTIDE SEQUENCE</scope>
    <source>
        <strain evidence="1">NT6N</strain>
    </source>
</reference>
<protein>
    <recommendedName>
        <fullName evidence="2">Calcineurin-like phosphoesterase domain-containing protein</fullName>
    </recommendedName>
</protein>
<dbReference type="InterPro" id="IPR029052">
    <property type="entry name" value="Metallo-depent_PP-like"/>
</dbReference>